<dbReference type="Proteomes" id="UP000070376">
    <property type="component" value="Unassembled WGS sequence"/>
</dbReference>
<organism evidence="1 2">
    <name type="scientific">Heyndrickxia coagulans</name>
    <name type="common">Weizmannia coagulans</name>
    <dbReference type="NCBI Taxonomy" id="1398"/>
    <lineage>
        <taxon>Bacteria</taxon>
        <taxon>Bacillati</taxon>
        <taxon>Bacillota</taxon>
        <taxon>Bacilli</taxon>
        <taxon>Bacillales</taxon>
        <taxon>Bacillaceae</taxon>
        <taxon>Heyndrickxia</taxon>
    </lineage>
</organism>
<proteinExistence type="predicted"/>
<protein>
    <submittedName>
        <fullName evidence="1">Uncharacterized protein</fullName>
    </submittedName>
</protein>
<gene>
    <name evidence="1" type="ORF">HMPREF3213_03598</name>
</gene>
<dbReference type="RefSeq" id="WP_035190577.1">
    <property type="nucleotide sequence ID" value="NZ_CP017888.1"/>
</dbReference>
<accession>A0A133KBH9</accession>
<name>A0A133KBH9_HEYCO</name>
<comment type="caution">
    <text evidence="1">The sequence shown here is derived from an EMBL/GenBank/DDBJ whole genome shotgun (WGS) entry which is preliminary data.</text>
</comment>
<evidence type="ECO:0000313" key="2">
    <source>
        <dbReference type="Proteomes" id="UP000070376"/>
    </source>
</evidence>
<dbReference type="GeneID" id="93258933"/>
<dbReference type="EMBL" id="LRPN01000184">
    <property type="protein sequence ID" value="KWZ76931.1"/>
    <property type="molecule type" value="Genomic_DNA"/>
</dbReference>
<reference evidence="2" key="1">
    <citation type="submission" date="2016-01" db="EMBL/GenBank/DDBJ databases">
        <authorList>
            <person name="Mitreva M."/>
            <person name="Pepin K.H."/>
            <person name="Mihindukulasuriya K.A."/>
            <person name="Fulton R."/>
            <person name="Fronick C."/>
            <person name="O'Laughlin M."/>
            <person name="Miner T."/>
            <person name="Herter B."/>
            <person name="Rosa B.A."/>
            <person name="Cordes M."/>
            <person name="Tomlinson C."/>
            <person name="Wollam A."/>
            <person name="Palsikar V.B."/>
            <person name="Mardis E.R."/>
            <person name="Wilson R.K."/>
        </authorList>
    </citation>
    <scope>NUCLEOTIDE SEQUENCE [LARGE SCALE GENOMIC DNA]</scope>
    <source>
        <strain evidence="2">GED7749B</strain>
    </source>
</reference>
<sequence>MEVRLPGEDGKEVVLDLPNATVGTMARQKPLDPSFPQLKKPFLKGSAQSSIRRFPFFSLKEPSSCFSSAGVL</sequence>
<dbReference type="AlphaFoldDB" id="A0A133KBH9"/>
<evidence type="ECO:0000313" key="1">
    <source>
        <dbReference type="EMBL" id="KWZ76931.1"/>
    </source>
</evidence>